<feature type="compositionally biased region" description="Polar residues" evidence="1">
    <location>
        <begin position="27"/>
        <end position="46"/>
    </location>
</feature>
<reference evidence="2 3" key="1">
    <citation type="submission" date="2016-03" db="EMBL/GenBank/DDBJ databases">
        <title>The draft genome sequence of Fonsecaea nubica causative agent of cutaneous subcutaneous infection in human host.</title>
        <authorList>
            <person name="Costa F."/>
            <person name="Sybren D.H."/>
            <person name="Raittz R.T."/>
            <person name="Weiss V.A."/>
            <person name="Leao A.C."/>
            <person name="Gomes R."/>
            <person name="De Souza E.M."/>
            <person name="Pedrosa F.O."/>
            <person name="Steffens M.B."/>
            <person name="Bombassaro A."/>
            <person name="Tadra-Sfeir M.Z."/>
            <person name="Moreno L.F."/>
            <person name="Najafzadeh M.J."/>
            <person name="Felipe M.S."/>
            <person name="Teixeira M."/>
            <person name="Sun J."/>
            <person name="Xi L."/>
            <person name="Castro M.A."/>
            <person name="Vicente V.A."/>
        </authorList>
    </citation>
    <scope>NUCLEOTIDE SEQUENCE [LARGE SCALE GENOMIC DNA]</scope>
    <source>
        <strain evidence="2 3">CBS 269.64</strain>
    </source>
</reference>
<comment type="caution">
    <text evidence="2">The sequence shown here is derived from an EMBL/GenBank/DDBJ whole genome shotgun (WGS) entry which is preliminary data.</text>
</comment>
<proteinExistence type="predicted"/>
<dbReference type="CDD" id="cd15489">
    <property type="entry name" value="PHD_SF"/>
    <property type="match status" value="1"/>
</dbReference>
<gene>
    <name evidence="2" type="ORF">AYO20_05160</name>
</gene>
<feature type="region of interest" description="Disordered" evidence="1">
    <location>
        <begin position="168"/>
        <end position="195"/>
    </location>
</feature>
<accession>A0A178D2Z4</accession>
<evidence type="ECO:0000256" key="1">
    <source>
        <dbReference type="SAM" id="MobiDB-lite"/>
    </source>
</evidence>
<evidence type="ECO:0000313" key="3">
    <source>
        <dbReference type="Proteomes" id="UP000185904"/>
    </source>
</evidence>
<organism evidence="2 3">
    <name type="scientific">Fonsecaea nubica</name>
    <dbReference type="NCBI Taxonomy" id="856822"/>
    <lineage>
        <taxon>Eukaryota</taxon>
        <taxon>Fungi</taxon>
        <taxon>Dikarya</taxon>
        <taxon>Ascomycota</taxon>
        <taxon>Pezizomycotina</taxon>
        <taxon>Eurotiomycetes</taxon>
        <taxon>Chaetothyriomycetidae</taxon>
        <taxon>Chaetothyriales</taxon>
        <taxon>Herpotrichiellaceae</taxon>
        <taxon>Fonsecaea</taxon>
    </lineage>
</organism>
<sequence>MAADGRNAIEVLPSIPVGRSPNHTRHFSSSGQTYTNSTGSSAASTPPQVPISIVDESFEGVDLESQSPVGPRAVYHKRSPPPNEIADNRRPFEYFGEQKRYTGPHYGDDHGEANKFSGSTYQPLFLQQAAGPEGVSGAKFVDKPQTYGRIEGSGASQRPSQHSNFRAPLFSKLDGTNGHNNEEVCKGAPRITNGEHGMMRKKNLREEATWAGPSGENKPPQEPEQEMHAVAQADHNVHRGLTSSPPTLAPNGALQDEDDVARQPFLDRPTPFIRSVTRDHLPGHEPMVLSTDRGRPLAGSRFPRIRREMMNERSPHPSSEAILSNPSTYAPNKKNICRSCHTPGNGLSPLVWCKTCHAGYHSQCESATTRQR</sequence>
<feature type="region of interest" description="Disordered" evidence="1">
    <location>
        <begin position="1"/>
        <end position="48"/>
    </location>
</feature>
<dbReference type="AlphaFoldDB" id="A0A178D2Z4"/>
<dbReference type="SUPFAM" id="SSF57903">
    <property type="entry name" value="FYVE/PHD zinc finger"/>
    <property type="match status" value="1"/>
</dbReference>
<evidence type="ECO:0000313" key="2">
    <source>
        <dbReference type="EMBL" id="OAL35541.1"/>
    </source>
</evidence>
<name>A0A178D2Z4_9EURO</name>
<dbReference type="InterPro" id="IPR011011">
    <property type="entry name" value="Znf_FYVE_PHD"/>
</dbReference>
<feature type="region of interest" description="Disordered" evidence="1">
    <location>
        <begin position="63"/>
        <end position="88"/>
    </location>
</feature>
<protein>
    <submittedName>
        <fullName evidence="2">Uncharacterized protein</fullName>
    </submittedName>
</protein>
<dbReference type="EMBL" id="LVCJ01000029">
    <property type="protein sequence ID" value="OAL35541.1"/>
    <property type="molecule type" value="Genomic_DNA"/>
</dbReference>
<dbReference type="RefSeq" id="XP_022500553.1">
    <property type="nucleotide sequence ID" value="XM_022643454.1"/>
</dbReference>
<keyword evidence="3" id="KW-1185">Reference proteome</keyword>
<dbReference type="Proteomes" id="UP000185904">
    <property type="component" value="Unassembled WGS sequence"/>
</dbReference>
<dbReference type="GeneID" id="34588577"/>